<gene>
    <name evidence="1" type="ORF">HPF_04625</name>
</gene>
<sequence length="204" mass="22739">MVAARMKPQRAQLLAGWQELSELTAIIGDERETQRLLFVWTGMASMFAGERDEFFTGPFPETDAERVKKMRSAVEHIDALLPLLDRRMAWLIAVQTPGFDDGPEVAHQTEDRLDGLGQSLAALRLDIERAAVAIKPKKGRPLRPTPPLMLLVSLTGSLEELGVPFSDAENSKMVRAVRLFWQAAGLDGDPRDHIRSLKTRREGA</sequence>
<keyword evidence="2" id="KW-1185">Reference proteome</keyword>
<reference evidence="1 2" key="1">
    <citation type="submission" date="2019-03" db="EMBL/GenBank/DDBJ databases">
        <authorList>
            <person name="Sebastian G."/>
            <person name="Baumann P."/>
            <person name="Ruckert C."/>
            <person name="Kalinowski J."/>
            <person name="Nebel B."/>
            <person name="Takors R."/>
            <person name="Blombach B."/>
        </authorList>
    </citation>
    <scope>NUCLEOTIDE SEQUENCE [LARGE SCALE GENOMIC DNA]</scope>
    <source>
        <strain evidence="1 2">DSM 1084</strain>
    </source>
</reference>
<name>A0A4P6WWX1_HYDPS</name>
<protein>
    <submittedName>
        <fullName evidence="1">Uncharacterized protein</fullName>
    </submittedName>
</protein>
<dbReference type="EMBL" id="CP037867">
    <property type="protein sequence ID" value="QBM26956.1"/>
    <property type="molecule type" value="Genomic_DNA"/>
</dbReference>
<dbReference type="KEGG" id="hpse:HPF_04625"/>
<organism evidence="1 2">
    <name type="scientific">Hydrogenophaga pseudoflava</name>
    <name type="common">Pseudomonas carboxydoflava</name>
    <dbReference type="NCBI Taxonomy" id="47421"/>
    <lineage>
        <taxon>Bacteria</taxon>
        <taxon>Pseudomonadati</taxon>
        <taxon>Pseudomonadota</taxon>
        <taxon>Betaproteobacteria</taxon>
        <taxon>Burkholderiales</taxon>
        <taxon>Comamonadaceae</taxon>
        <taxon>Hydrogenophaga</taxon>
    </lineage>
</organism>
<evidence type="ECO:0000313" key="1">
    <source>
        <dbReference type="EMBL" id="QBM26956.1"/>
    </source>
</evidence>
<accession>A0A4P6WWX1</accession>
<evidence type="ECO:0000313" key="2">
    <source>
        <dbReference type="Proteomes" id="UP000293912"/>
    </source>
</evidence>
<dbReference type="Proteomes" id="UP000293912">
    <property type="component" value="Chromosome"/>
</dbReference>
<dbReference type="AlphaFoldDB" id="A0A4P6WWX1"/>
<proteinExistence type="predicted"/>